<dbReference type="InterPro" id="IPR000504">
    <property type="entry name" value="RRM_dom"/>
</dbReference>
<organism evidence="6 7">
    <name type="scientific">Podarcis muralis</name>
    <name type="common">Wall lizard</name>
    <name type="synonym">Lacerta muralis</name>
    <dbReference type="NCBI Taxonomy" id="64176"/>
    <lineage>
        <taxon>Eukaryota</taxon>
        <taxon>Metazoa</taxon>
        <taxon>Chordata</taxon>
        <taxon>Craniata</taxon>
        <taxon>Vertebrata</taxon>
        <taxon>Euteleostomi</taxon>
        <taxon>Lepidosauria</taxon>
        <taxon>Squamata</taxon>
        <taxon>Bifurcata</taxon>
        <taxon>Unidentata</taxon>
        <taxon>Episquamata</taxon>
        <taxon>Laterata</taxon>
        <taxon>Lacertibaenia</taxon>
        <taxon>Lacertidae</taxon>
        <taxon>Podarcis</taxon>
    </lineage>
</organism>
<dbReference type="FunFam" id="1.25.40.90:FF:000004">
    <property type="entry name" value="splicing factor, arginine/serine-rich 15"/>
    <property type="match status" value="1"/>
</dbReference>
<evidence type="ECO:0000256" key="2">
    <source>
        <dbReference type="PROSITE-ProRule" id="PRU00176"/>
    </source>
</evidence>
<dbReference type="GO" id="GO:2000805">
    <property type="term" value="P:negative regulation of termination of RNA polymerase II transcription, poly(A)-coupled"/>
    <property type="evidence" value="ECO:0007669"/>
    <property type="project" value="TreeGrafter"/>
</dbReference>
<feature type="compositionally biased region" description="Pro residues" evidence="3">
    <location>
        <begin position="863"/>
        <end position="887"/>
    </location>
</feature>
<dbReference type="Pfam" id="PF00076">
    <property type="entry name" value="RRM_1"/>
    <property type="match status" value="1"/>
</dbReference>
<dbReference type="InterPro" id="IPR006569">
    <property type="entry name" value="CID_dom"/>
</dbReference>
<dbReference type="GO" id="GO:0003723">
    <property type="term" value="F:RNA binding"/>
    <property type="evidence" value="ECO:0007669"/>
    <property type="project" value="UniProtKB-UniRule"/>
</dbReference>
<reference evidence="6" key="3">
    <citation type="submission" date="2025-09" db="UniProtKB">
        <authorList>
            <consortium name="Ensembl"/>
        </authorList>
    </citation>
    <scope>IDENTIFICATION</scope>
</reference>
<dbReference type="Gene3D" id="3.30.70.330">
    <property type="match status" value="1"/>
</dbReference>
<feature type="domain" description="RRM" evidence="4">
    <location>
        <begin position="524"/>
        <end position="598"/>
    </location>
</feature>
<reference evidence="6" key="2">
    <citation type="submission" date="2025-08" db="UniProtKB">
        <authorList>
            <consortium name="Ensembl"/>
        </authorList>
    </citation>
    <scope>IDENTIFICATION</scope>
</reference>
<feature type="region of interest" description="Disordered" evidence="3">
    <location>
        <begin position="851"/>
        <end position="1076"/>
    </location>
</feature>
<dbReference type="PANTHER" id="PTHR23140">
    <property type="entry name" value="RNA PROCESSING PROTEIN LD23810P"/>
    <property type="match status" value="1"/>
</dbReference>
<dbReference type="OMA" id="PPQMIAR"/>
<evidence type="ECO:0000259" key="5">
    <source>
        <dbReference type="PROSITE" id="PS51391"/>
    </source>
</evidence>
<feature type="region of interest" description="Disordered" evidence="3">
    <location>
        <begin position="145"/>
        <end position="166"/>
    </location>
</feature>
<dbReference type="PANTHER" id="PTHR23140:SF3">
    <property type="entry name" value="SR-RELATED AND CTD-ASSOCIATED FACTOR 4"/>
    <property type="match status" value="1"/>
</dbReference>
<dbReference type="GO" id="GO:0005634">
    <property type="term" value="C:nucleus"/>
    <property type="evidence" value="ECO:0007669"/>
    <property type="project" value="TreeGrafter"/>
</dbReference>
<dbReference type="CDD" id="cd17005">
    <property type="entry name" value="CID_SFRS15_SCAF4"/>
    <property type="match status" value="1"/>
</dbReference>
<dbReference type="InterPro" id="IPR012677">
    <property type="entry name" value="Nucleotide-bd_a/b_plait_sf"/>
</dbReference>
<dbReference type="Proteomes" id="UP000472272">
    <property type="component" value="Chromosome 4"/>
</dbReference>
<dbReference type="InterPro" id="IPR035979">
    <property type="entry name" value="RBD_domain_sf"/>
</dbReference>
<proteinExistence type="predicted"/>
<dbReference type="SUPFAM" id="SSF54928">
    <property type="entry name" value="RNA-binding domain, RBD"/>
    <property type="match status" value="1"/>
</dbReference>
<dbReference type="SMART" id="SM00360">
    <property type="entry name" value="RRM"/>
    <property type="match status" value="1"/>
</dbReference>
<sequence>QDEINSFRKFCRLLFSLMEMKPPISRAKMILITKAAIKAIKLYKHVVQIVEKFIKKCKPEYKVPGLYVIDSIVRQSRHQFGTDKDVFGPRFCKNITATFQYLYLCPTEDKSKIVRVLNLWQKNGVFKIEIIQPLLDMAAGASSAASMTEDTTNNEGSPPPATVIPSEPLQVASNSVPAVPQLPSSDAFAAVAQLFQTTQGQQLQQILQTFQQPPKPQSPVIDNNVMAQVHAITAQLQTTQKTSFDKKLLDRFDYDDEPEAVEDTKKDEPTAPAISQPTLGALMAAWVTVLNFMSLKRCFKISYLLLSGFPGEGMQQQVYAQLPNIDQYQQRVLGMQQEPMLHQVPLPPNGQMPSYGLLPASQFPPMAQPGMQPSPQVQQPFQPSFPAQNEPHTQKHTHQQVNNLLSFPPALMPNVAPRKKSQDCSQEFHSVCFEFSSSQQVTYECKTYSVFLISSLNTRSPKRRRSRSGSRTRRSRHRRSRSRDRRRHSPRSRSQERREREREKERRAKGLPPIKTETVSVCSTTLWVGQLDKRTSQQDVGGLLEEFGPIESINMIPPRGCAYIVMVERQDAYRALQKLSRGNFKVNQKFIKIAWALNKGIKPDYKQYWDVELGVTYIPWGKVKPEDLESFCEGGMLDNETLSPEWKGIPKKSENQVAQNGGAGDAAHNEQTSPVAKNMSVQMPVPMPTPITVPPPQVPPHQPGPPMVGTLQPPTFTPPMGMPPPGFGPGVPPPPFLRPGFNPMHLPPDTTKDSSVGNPIPTVVSAARGNAENADGSKGYPNALPPVTSTSISASVTQPVPLLGTQGVTPSPVIGLQTPSTGLLGARPGLIPLQRPPGMPPPHLQRFPMMPPRHMPPHMMHRGPPPGPGGFGMPPPHGMKGPFPPPGHFARPGGMPGGGPGGPDDRDGRQFRNDRQPFTPNRDQERFGRRSFGNRIENERDRYGNRNDDRDHERLGNRERREWGRRSPERDRHRDLEERNRRFSGQRERDSRDRESRREKDENRGKEKPELTDRVDGVKNHEPQSSKVENTDSVPELKKGEAEPTGAKPAEELTSETTSSLEQPEESTGSVTEAPR</sequence>
<protein>
    <recommendedName>
        <fullName evidence="8">SR-related CTD associated factor 4</fullName>
    </recommendedName>
</protein>
<reference evidence="6 7" key="1">
    <citation type="journal article" date="2019" name="Proc. Natl. Acad. Sci. U.S.A.">
        <title>Regulatory changes in pterin and carotenoid genes underlie balanced color polymorphisms in the wall lizard.</title>
        <authorList>
            <person name="Andrade P."/>
            <person name="Pinho C."/>
            <person name="Perez I de Lanuza G."/>
            <person name="Afonso S."/>
            <person name="Brejcha J."/>
            <person name="Rubin C.J."/>
            <person name="Wallerman O."/>
            <person name="Pereira P."/>
            <person name="Sabatino S.J."/>
            <person name="Bellati A."/>
            <person name="Pellitteri-Rosa D."/>
            <person name="Bosakova Z."/>
            <person name="Bunikis I."/>
            <person name="Carretero M.A."/>
            <person name="Feiner N."/>
            <person name="Marsik P."/>
            <person name="Pauperio F."/>
            <person name="Salvi D."/>
            <person name="Soler L."/>
            <person name="While G.M."/>
            <person name="Uller T."/>
            <person name="Font E."/>
            <person name="Andersson L."/>
            <person name="Carneiro M."/>
        </authorList>
    </citation>
    <scope>NUCLEOTIDE SEQUENCE</scope>
</reference>
<accession>A0A670I1V6</accession>
<feature type="compositionally biased region" description="Basic and acidic residues" evidence="3">
    <location>
        <begin position="903"/>
        <end position="915"/>
    </location>
</feature>
<evidence type="ECO:0008006" key="8">
    <source>
        <dbReference type="Google" id="ProtNLM"/>
    </source>
</evidence>
<name>A0A670I1V6_PODMU</name>
<keyword evidence="1 2" id="KW-0694">RNA-binding</keyword>
<feature type="compositionally biased region" description="Basic residues" evidence="3">
    <location>
        <begin position="460"/>
        <end position="491"/>
    </location>
</feature>
<dbReference type="InterPro" id="IPR051485">
    <property type="entry name" value="SR-CTD_assoc_factor"/>
</dbReference>
<dbReference type="PROSITE" id="PS50102">
    <property type="entry name" value="RRM"/>
    <property type="match status" value="1"/>
</dbReference>
<dbReference type="GeneTree" id="ENSGT00530000063946"/>
<dbReference type="SUPFAM" id="SSF48464">
    <property type="entry name" value="ENTH/VHS domain"/>
    <property type="match status" value="1"/>
</dbReference>
<dbReference type="InterPro" id="IPR008942">
    <property type="entry name" value="ENTH_VHS"/>
</dbReference>
<feature type="region of interest" description="Disordered" evidence="3">
    <location>
        <begin position="459"/>
        <end position="514"/>
    </location>
</feature>
<dbReference type="GO" id="GO:1990269">
    <property type="term" value="F:RNA polymerase II C-terminal domain phosphoserine binding"/>
    <property type="evidence" value="ECO:0007669"/>
    <property type="project" value="TreeGrafter"/>
</dbReference>
<dbReference type="AlphaFoldDB" id="A0A670I1V6"/>
<keyword evidence="7" id="KW-1185">Reference proteome</keyword>
<evidence type="ECO:0000259" key="4">
    <source>
        <dbReference type="PROSITE" id="PS50102"/>
    </source>
</evidence>
<feature type="region of interest" description="Disordered" evidence="3">
    <location>
        <begin position="370"/>
        <end position="400"/>
    </location>
</feature>
<evidence type="ECO:0000256" key="3">
    <source>
        <dbReference type="SAM" id="MobiDB-lite"/>
    </source>
</evidence>
<dbReference type="PROSITE" id="PS51391">
    <property type="entry name" value="CID"/>
    <property type="match status" value="1"/>
</dbReference>
<dbReference type="Pfam" id="PF04818">
    <property type="entry name" value="CID"/>
    <property type="match status" value="1"/>
</dbReference>
<evidence type="ECO:0000256" key="1">
    <source>
        <dbReference type="ARBA" id="ARBA00022884"/>
    </source>
</evidence>
<feature type="compositionally biased region" description="Low complexity" evidence="3">
    <location>
        <begin position="373"/>
        <end position="386"/>
    </location>
</feature>
<feature type="compositionally biased region" description="Low complexity" evidence="3">
    <location>
        <begin position="1055"/>
        <end position="1068"/>
    </location>
</feature>
<dbReference type="Gene3D" id="1.25.40.90">
    <property type="match status" value="1"/>
</dbReference>
<evidence type="ECO:0000313" key="7">
    <source>
        <dbReference type="Proteomes" id="UP000472272"/>
    </source>
</evidence>
<feature type="compositionally biased region" description="Basic and acidic residues" evidence="3">
    <location>
        <begin position="493"/>
        <end position="508"/>
    </location>
</feature>
<dbReference type="SMART" id="SM00582">
    <property type="entry name" value="RPR"/>
    <property type="match status" value="1"/>
</dbReference>
<feature type="domain" description="CID" evidence="5">
    <location>
        <begin position="5"/>
        <end position="142"/>
    </location>
</feature>
<feature type="compositionally biased region" description="Basic and acidic residues" evidence="3">
    <location>
        <begin position="936"/>
        <end position="1024"/>
    </location>
</feature>
<evidence type="ECO:0000313" key="6">
    <source>
        <dbReference type="Ensembl" id="ENSPMRP00000005824.1"/>
    </source>
</evidence>
<dbReference type="Ensembl" id="ENSPMRT00000006192.1">
    <property type="protein sequence ID" value="ENSPMRP00000005824.1"/>
    <property type="gene ID" value="ENSPMRG00000003911.1"/>
</dbReference>